<dbReference type="PANTHER" id="PTHR11645">
    <property type="entry name" value="PYRROLINE-5-CARBOXYLATE REDUCTASE"/>
    <property type="match status" value="1"/>
</dbReference>
<comment type="pathway">
    <text evidence="1 10">Amino-acid biosynthesis; L-proline biosynthesis; L-proline from L-glutamate 5-semialdehyde: step 1/1.</text>
</comment>
<dbReference type="HAMAP" id="MF_01925">
    <property type="entry name" value="P5C_reductase"/>
    <property type="match status" value="1"/>
</dbReference>
<dbReference type="Proteomes" id="UP000559987">
    <property type="component" value="Unassembled WGS sequence"/>
</dbReference>
<comment type="catalytic activity">
    <reaction evidence="9 10">
        <text>L-proline + NADP(+) = (S)-1-pyrroline-5-carboxylate + NADPH + 2 H(+)</text>
        <dbReference type="Rhea" id="RHEA:14109"/>
        <dbReference type="ChEBI" id="CHEBI:15378"/>
        <dbReference type="ChEBI" id="CHEBI:17388"/>
        <dbReference type="ChEBI" id="CHEBI:57783"/>
        <dbReference type="ChEBI" id="CHEBI:58349"/>
        <dbReference type="ChEBI" id="CHEBI:60039"/>
        <dbReference type="EC" id="1.5.1.2"/>
    </reaction>
</comment>
<evidence type="ECO:0000256" key="3">
    <source>
        <dbReference type="ARBA" id="ARBA00022490"/>
    </source>
</evidence>
<dbReference type="InterPro" id="IPR029036">
    <property type="entry name" value="P5CR_dimer"/>
</dbReference>
<keyword evidence="3 10" id="KW-0963">Cytoplasm</keyword>
<dbReference type="UniPathway" id="UPA00098">
    <property type="reaction ID" value="UER00361"/>
</dbReference>
<comment type="function">
    <text evidence="10">Catalyzes the reduction of 1-pyrroline-5-carboxylate (PCA) to L-proline.</text>
</comment>
<feature type="binding site" evidence="12">
    <location>
        <begin position="8"/>
        <end position="13"/>
    </location>
    <ligand>
        <name>NADP(+)</name>
        <dbReference type="ChEBI" id="CHEBI:58349"/>
    </ligand>
</feature>
<keyword evidence="16" id="KW-1185">Reference proteome</keyword>
<reference evidence="15 16" key="1">
    <citation type="submission" date="2020-08" db="EMBL/GenBank/DDBJ databases">
        <title>Genomic Encyclopedia of Type Strains, Phase III (KMG-III): the genomes of soil and plant-associated and newly described type strains.</title>
        <authorList>
            <person name="Whitman W."/>
        </authorList>
    </citation>
    <scope>NUCLEOTIDE SEQUENCE [LARGE SCALE GENOMIC DNA]</scope>
    <source>
        <strain evidence="15 16">CECT 8571</strain>
    </source>
</reference>
<dbReference type="NCBIfam" id="TIGR00112">
    <property type="entry name" value="proC"/>
    <property type="match status" value="1"/>
</dbReference>
<dbReference type="Pfam" id="PF03807">
    <property type="entry name" value="F420_oxidored"/>
    <property type="match status" value="1"/>
</dbReference>
<comment type="similarity">
    <text evidence="2 10">Belongs to the pyrroline-5-carboxylate reductase family.</text>
</comment>
<dbReference type="RefSeq" id="WP_183907257.1">
    <property type="nucleotide sequence ID" value="NZ_JACHXZ010000001.1"/>
</dbReference>
<feature type="binding site" evidence="12">
    <location>
        <position position="56"/>
    </location>
    <ligand>
        <name>NADPH</name>
        <dbReference type="ChEBI" id="CHEBI:57783"/>
    </ligand>
</feature>
<evidence type="ECO:0000256" key="6">
    <source>
        <dbReference type="ARBA" id="ARBA00022857"/>
    </source>
</evidence>
<feature type="domain" description="Pyrroline-5-carboxylate reductase dimerisation" evidence="14">
    <location>
        <begin position="161"/>
        <end position="265"/>
    </location>
</feature>
<dbReference type="GO" id="GO:0005737">
    <property type="term" value="C:cytoplasm"/>
    <property type="evidence" value="ECO:0007669"/>
    <property type="project" value="UniProtKB-SubCell"/>
</dbReference>
<evidence type="ECO:0000256" key="9">
    <source>
        <dbReference type="ARBA" id="ARBA00052690"/>
    </source>
</evidence>
<dbReference type="GO" id="GO:0055129">
    <property type="term" value="P:L-proline biosynthetic process"/>
    <property type="evidence" value="ECO:0007669"/>
    <property type="project" value="UniProtKB-UniRule"/>
</dbReference>
<sequence length="271" mass="28593">MSYRIGFIGAGNMSAAILGGMVKQGVAPDRIIASNRSTPKLEALAGEFGIQTTTDNHQAAGADVVVLSVKPQMMKDVCLDLAPHLDHKPTIVTVAAGIPMASYEQWLGRDHAIVRCMPNTPSLVGKGASGLFANAQVTDAQRQRVESMMQAVGITAWVEQEALIDAVIAVAGSAPAYFFLMMEAMIDQGEAMGLDRATARALTLQTAAGAAELAATADVPVDELRRRVMSPGGTTEQAVFSFEADDIRAIVARAMTRCANRAAEMAQEMGN</sequence>
<dbReference type="InterPro" id="IPR000304">
    <property type="entry name" value="Pyrroline-COOH_reductase"/>
</dbReference>
<dbReference type="SUPFAM" id="SSF51735">
    <property type="entry name" value="NAD(P)-binding Rossmann-fold domains"/>
    <property type="match status" value="1"/>
</dbReference>
<dbReference type="PIRSF" id="PIRSF000193">
    <property type="entry name" value="Pyrrol-5-carb_rd"/>
    <property type="match status" value="1"/>
</dbReference>
<gene>
    <name evidence="10" type="primary">proC</name>
    <name evidence="15" type="ORF">FHS30_000092</name>
</gene>
<evidence type="ECO:0000256" key="8">
    <source>
        <dbReference type="ARBA" id="ARBA00050547"/>
    </source>
</evidence>
<name>A0A839UME9_9GAMM</name>
<keyword evidence="6 10" id="KW-0521">NADP</keyword>
<accession>A0A839UME9</accession>
<comment type="catalytic activity">
    <reaction evidence="8 10">
        <text>L-proline + NAD(+) = (S)-1-pyrroline-5-carboxylate + NADH + 2 H(+)</text>
        <dbReference type="Rhea" id="RHEA:14105"/>
        <dbReference type="ChEBI" id="CHEBI:15378"/>
        <dbReference type="ChEBI" id="CHEBI:17388"/>
        <dbReference type="ChEBI" id="CHEBI:57540"/>
        <dbReference type="ChEBI" id="CHEBI:57945"/>
        <dbReference type="ChEBI" id="CHEBI:60039"/>
        <dbReference type="EC" id="1.5.1.2"/>
    </reaction>
</comment>
<feature type="domain" description="Pyrroline-5-carboxylate reductase catalytic N-terminal" evidence="13">
    <location>
        <begin position="4"/>
        <end position="97"/>
    </location>
</feature>
<evidence type="ECO:0000313" key="15">
    <source>
        <dbReference type="EMBL" id="MBB3166916.1"/>
    </source>
</evidence>
<dbReference type="EC" id="1.5.1.2" evidence="10 11"/>
<evidence type="ECO:0000256" key="7">
    <source>
        <dbReference type="ARBA" id="ARBA00023002"/>
    </source>
</evidence>
<evidence type="ECO:0000256" key="2">
    <source>
        <dbReference type="ARBA" id="ARBA00005525"/>
    </source>
</evidence>
<keyword evidence="7 10" id="KW-0560">Oxidoreductase</keyword>
<dbReference type="InterPro" id="IPR028939">
    <property type="entry name" value="P5C_Rdtase_cat_N"/>
</dbReference>
<dbReference type="FunFam" id="3.40.50.720:FF:000105">
    <property type="entry name" value="Pyrroline-5-carboxylate reductase"/>
    <property type="match status" value="1"/>
</dbReference>
<evidence type="ECO:0000256" key="10">
    <source>
        <dbReference type="HAMAP-Rule" id="MF_01925"/>
    </source>
</evidence>
<dbReference type="InterPro" id="IPR008927">
    <property type="entry name" value="6-PGluconate_DH-like_C_sf"/>
</dbReference>
<dbReference type="InterPro" id="IPR036291">
    <property type="entry name" value="NAD(P)-bd_dom_sf"/>
</dbReference>
<evidence type="ECO:0000256" key="5">
    <source>
        <dbReference type="ARBA" id="ARBA00022650"/>
    </source>
</evidence>
<evidence type="ECO:0000313" key="16">
    <source>
        <dbReference type="Proteomes" id="UP000559987"/>
    </source>
</evidence>
<evidence type="ECO:0000259" key="14">
    <source>
        <dbReference type="Pfam" id="PF14748"/>
    </source>
</evidence>
<dbReference type="PANTHER" id="PTHR11645:SF0">
    <property type="entry name" value="PYRROLINE-5-CARBOXYLATE REDUCTASE 3"/>
    <property type="match status" value="1"/>
</dbReference>
<keyword evidence="4 10" id="KW-0028">Amino-acid biosynthesis</keyword>
<dbReference type="Pfam" id="PF14748">
    <property type="entry name" value="P5CR_dimer"/>
    <property type="match status" value="1"/>
</dbReference>
<comment type="caution">
    <text evidence="15">The sequence shown here is derived from an EMBL/GenBank/DDBJ whole genome shotgun (WGS) entry which is preliminary data.</text>
</comment>
<keyword evidence="5 10" id="KW-0641">Proline biosynthesis</keyword>
<evidence type="ECO:0000256" key="12">
    <source>
        <dbReference type="PIRSR" id="PIRSR000193-1"/>
    </source>
</evidence>
<evidence type="ECO:0000256" key="1">
    <source>
        <dbReference type="ARBA" id="ARBA00005205"/>
    </source>
</evidence>
<dbReference type="SUPFAM" id="SSF48179">
    <property type="entry name" value="6-phosphogluconate dehydrogenase C-terminal domain-like"/>
    <property type="match status" value="1"/>
</dbReference>
<organism evidence="15 16">
    <name type="scientific">Simiduia aestuariiviva</name>
    <dbReference type="NCBI Taxonomy" id="1510459"/>
    <lineage>
        <taxon>Bacteria</taxon>
        <taxon>Pseudomonadati</taxon>
        <taxon>Pseudomonadota</taxon>
        <taxon>Gammaproteobacteria</taxon>
        <taxon>Cellvibrionales</taxon>
        <taxon>Cellvibrionaceae</taxon>
        <taxon>Simiduia</taxon>
    </lineage>
</organism>
<dbReference type="FunFam" id="1.10.3730.10:FF:000001">
    <property type="entry name" value="Pyrroline-5-carboxylate reductase"/>
    <property type="match status" value="1"/>
</dbReference>
<protein>
    <recommendedName>
        <fullName evidence="10 11">Pyrroline-5-carboxylate reductase</fullName>
        <shortName evidence="10">P5C reductase</shortName>
        <shortName evidence="10">P5CR</shortName>
        <ecNumber evidence="10 11">1.5.1.2</ecNumber>
    </recommendedName>
    <alternativeName>
        <fullName evidence="10">PCA reductase</fullName>
    </alternativeName>
</protein>
<dbReference type="Gene3D" id="1.10.3730.10">
    <property type="entry name" value="ProC C-terminal domain-like"/>
    <property type="match status" value="1"/>
</dbReference>
<evidence type="ECO:0000256" key="11">
    <source>
        <dbReference type="NCBIfam" id="TIGR00112"/>
    </source>
</evidence>
<evidence type="ECO:0000259" key="13">
    <source>
        <dbReference type="Pfam" id="PF03807"/>
    </source>
</evidence>
<comment type="subcellular location">
    <subcellularLocation>
        <location evidence="10">Cytoplasm</location>
    </subcellularLocation>
</comment>
<dbReference type="GO" id="GO:0004735">
    <property type="term" value="F:pyrroline-5-carboxylate reductase activity"/>
    <property type="evidence" value="ECO:0007669"/>
    <property type="project" value="UniProtKB-UniRule"/>
</dbReference>
<dbReference type="EMBL" id="JACHXZ010000001">
    <property type="protein sequence ID" value="MBB3166916.1"/>
    <property type="molecule type" value="Genomic_DNA"/>
</dbReference>
<evidence type="ECO:0000256" key="4">
    <source>
        <dbReference type="ARBA" id="ARBA00022605"/>
    </source>
</evidence>
<dbReference type="AlphaFoldDB" id="A0A839UME9"/>
<dbReference type="Gene3D" id="3.40.50.720">
    <property type="entry name" value="NAD(P)-binding Rossmann-like Domain"/>
    <property type="match status" value="1"/>
</dbReference>
<proteinExistence type="inferred from homology"/>